<evidence type="ECO:0000313" key="2">
    <source>
        <dbReference type="EMBL" id="QHU29659.1"/>
    </source>
</evidence>
<keyword evidence="1" id="KW-0472">Membrane</keyword>
<organism evidence="2">
    <name type="scientific">viral metagenome</name>
    <dbReference type="NCBI Taxonomy" id="1070528"/>
    <lineage>
        <taxon>unclassified sequences</taxon>
        <taxon>metagenomes</taxon>
        <taxon>organismal metagenomes</taxon>
    </lineage>
</organism>
<protein>
    <submittedName>
        <fullName evidence="2">Uncharacterized protein</fullName>
    </submittedName>
</protein>
<sequence length="116" mass="13165">MFDIIAYLAQMLIYVIATLCISYCLFVIFKKPNPDFVSFNDGGFDYSKVAADIETMKTKLAQQNIKFEEAVAKVQIAELTAKIREKKLDIISKCSTINEKIVDYLIVEGEQVKKAQ</sequence>
<reference evidence="2" key="1">
    <citation type="journal article" date="2020" name="Nature">
        <title>Giant virus diversity and host interactions through global metagenomics.</title>
        <authorList>
            <person name="Schulz F."/>
            <person name="Roux S."/>
            <person name="Paez-Espino D."/>
            <person name="Jungbluth S."/>
            <person name="Walsh D.A."/>
            <person name="Denef V.J."/>
            <person name="McMahon K.D."/>
            <person name="Konstantinidis K.T."/>
            <person name="Eloe-Fadrosh E.A."/>
            <person name="Kyrpides N.C."/>
            <person name="Woyke T."/>
        </authorList>
    </citation>
    <scope>NUCLEOTIDE SEQUENCE</scope>
    <source>
        <strain evidence="2">GVMAG-M-3300027804-48</strain>
    </source>
</reference>
<keyword evidence="1" id="KW-1133">Transmembrane helix</keyword>
<dbReference type="AlphaFoldDB" id="A0A6C0LFF0"/>
<feature type="transmembrane region" description="Helical" evidence="1">
    <location>
        <begin position="6"/>
        <end position="29"/>
    </location>
</feature>
<accession>A0A6C0LFF0</accession>
<name>A0A6C0LFF0_9ZZZZ</name>
<proteinExistence type="predicted"/>
<evidence type="ECO:0000256" key="1">
    <source>
        <dbReference type="SAM" id="Phobius"/>
    </source>
</evidence>
<dbReference type="EMBL" id="MN740492">
    <property type="protein sequence ID" value="QHU29659.1"/>
    <property type="molecule type" value="Genomic_DNA"/>
</dbReference>
<keyword evidence="1" id="KW-0812">Transmembrane</keyword>